<reference evidence="3" key="1">
    <citation type="submission" date="2019-04" db="EMBL/GenBank/DDBJ databases">
        <title>Genome assembly of Zosterops borbonicus 15179.</title>
        <authorList>
            <person name="Leroy T."/>
            <person name="Anselmetti Y."/>
            <person name="Tilak M.-K."/>
            <person name="Nabholz B."/>
        </authorList>
    </citation>
    <scope>NUCLEOTIDE SEQUENCE</scope>
    <source>
        <strain evidence="3">HGM_15179</strain>
        <tissue evidence="3">Muscle</tissue>
    </source>
</reference>
<feature type="domain" description="Peptidase A2" evidence="2">
    <location>
        <begin position="129"/>
        <end position="165"/>
    </location>
</feature>
<dbReference type="EMBL" id="SWJQ01005022">
    <property type="protein sequence ID" value="TRZ05302.1"/>
    <property type="molecule type" value="Genomic_DNA"/>
</dbReference>
<keyword evidence="1" id="KW-0378">Hydrolase</keyword>
<dbReference type="GO" id="GO:0006508">
    <property type="term" value="P:proteolysis"/>
    <property type="evidence" value="ECO:0007669"/>
    <property type="project" value="InterPro"/>
</dbReference>
<evidence type="ECO:0000256" key="1">
    <source>
        <dbReference type="ARBA" id="ARBA00022801"/>
    </source>
</evidence>
<dbReference type="OrthoDB" id="9208446at2759"/>
<accession>A0A8K1FVZ6</accession>
<comment type="caution">
    <text evidence="3">The sequence shown here is derived from an EMBL/GenBank/DDBJ whole genome shotgun (WGS) entry which is preliminary data.</text>
</comment>
<gene>
    <name evidence="3" type="ORF">HGM15179_021805</name>
</gene>
<dbReference type="GO" id="GO:0004190">
    <property type="term" value="F:aspartic-type endopeptidase activity"/>
    <property type="evidence" value="ECO:0007669"/>
    <property type="project" value="InterPro"/>
</dbReference>
<dbReference type="AlphaFoldDB" id="A0A8K1FVZ6"/>
<sequence>MTTKGFHFKSIDWTVVTVDLSNTSQDLTVHHMGLDSEYFVIGDTAHTPSQIEIAPMTIKGKITGLMLLVHCMHPPFYLAEGKILAQAIPIPAEIIADGKSPEVYWVEVVGEDRPTMAGNIACGSERLHVHGVLDTATDVTIIPKTMWPLSRHLISGMWFYCKGHG</sequence>
<keyword evidence="4" id="KW-1185">Reference proteome</keyword>
<name>A0A8K1FVZ6_9PASS</name>
<dbReference type="InterPro" id="IPR021109">
    <property type="entry name" value="Peptidase_aspartic_dom_sf"/>
</dbReference>
<protein>
    <recommendedName>
        <fullName evidence="2">Peptidase A2 domain-containing protein</fullName>
    </recommendedName>
</protein>
<organism evidence="3 4">
    <name type="scientific">Zosterops borbonicus</name>
    <dbReference type="NCBI Taxonomy" id="364589"/>
    <lineage>
        <taxon>Eukaryota</taxon>
        <taxon>Metazoa</taxon>
        <taxon>Chordata</taxon>
        <taxon>Craniata</taxon>
        <taxon>Vertebrata</taxon>
        <taxon>Euteleostomi</taxon>
        <taxon>Archelosauria</taxon>
        <taxon>Archosauria</taxon>
        <taxon>Dinosauria</taxon>
        <taxon>Saurischia</taxon>
        <taxon>Theropoda</taxon>
        <taxon>Coelurosauria</taxon>
        <taxon>Aves</taxon>
        <taxon>Neognathae</taxon>
        <taxon>Neoaves</taxon>
        <taxon>Telluraves</taxon>
        <taxon>Australaves</taxon>
        <taxon>Passeriformes</taxon>
        <taxon>Sylvioidea</taxon>
        <taxon>Zosteropidae</taxon>
        <taxon>Zosterops</taxon>
    </lineage>
</organism>
<dbReference type="Gene3D" id="2.40.70.10">
    <property type="entry name" value="Acid Proteases"/>
    <property type="match status" value="1"/>
</dbReference>
<dbReference type="PROSITE" id="PS50175">
    <property type="entry name" value="ASP_PROT_RETROV"/>
    <property type="match status" value="1"/>
</dbReference>
<evidence type="ECO:0000259" key="2">
    <source>
        <dbReference type="PROSITE" id="PS50175"/>
    </source>
</evidence>
<dbReference type="Proteomes" id="UP000796761">
    <property type="component" value="Unassembled WGS sequence"/>
</dbReference>
<evidence type="ECO:0000313" key="3">
    <source>
        <dbReference type="EMBL" id="TRZ05302.1"/>
    </source>
</evidence>
<dbReference type="InterPro" id="IPR001995">
    <property type="entry name" value="Peptidase_A2_cat"/>
</dbReference>
<proteinExistence type="predicted"/>
<evidence type="ECO:0000313" key="4">
    <source>
        <dbReference type="Proteomes" id="UP000796761"/>
    </source>
</evidence>